<sequence>MKKIILLLAVLLSFSCGKDDGLVVTKQSSSSSTTTTTTVTPVSPTSKPKTKVKLSIALSGRSSYSNIYISLRKQKNGKIYEFIKPVDVNGNLTLDVSDYTDKTVYLSVHHKENEIYNIIKEADQTVSIGKQDDNLVIQLPKEKVYDVTITVLKGEKPAAGIAVYAINKWLWKSTDELLASMGTSILSAFPTAKTDAQGHALFKDLSISISNEYIFVAIYKDVVATLGDKCIYESAALVLNGEKQQAEIKQQLGKLKLYLDTNYPESIQFTLKTLMAKDINKKVSTSNEVLFDAIEPGEYILTAVKGEGCVTPEESVYVIKIDGTETKKQTISFKKNLVLNCTSSNPYTATVTDSNGNKISYRVGGKQKMMINVPFGKVKIEIKQISGYLFFPTKESYSRSVRCGDILSVSFPS</sequence>
<dbReference type="EMBL" id="CP081303">
    <property type="protein sequence ID" value="QZE15920.1"/>
    <property type="molecule type" value="Genomic_DNA"/>
</dbReference>
<accession>A0AC61NPV3</accession>
<name>A0AC61NPV3_9BACT</name>
<keyword evidence="2" id="KW-1185">Reference proteome</keyword>
<organism evidence="1 2">
    <name type="scientific">Halosquirtibacter laminarini</name>
    <dbReference type="NCBI Taxonomy" id="3374600"/>
    <lineage>
        <taxon>Bacteria</taxon>
        <taxon>Pseudomonadati</taxon>
        <taxon>Bacteroidota</taxon>
        <taxon>Bacteroidia</taxon>
        <taxon>Marinilabiliales</taxon>
        <taxon>Prolixibacteraceae</taxon>
        <taxon>Halosquirtibacter</taxon>
    </lineage>
</organism>
<evidence type="ECO:0000313" key="2">
    <source>
        <dbReference type="Proteomes" id="UP000826212"/>
    </source>
</evidence>
<protein>
    <submittedName>
        <fullName evidence="1">Uncharacterized protein</fullName>
    </submittedName>
</protein>
<reference evidence="1" key="1">
    <citation type="submission" date="2021-08" db="EMBL/GenBank/DDBJ databases">
        <title>Novel anaerobic bacterium isolated from sea squirt in East Sea, Republic of Korea.</title>
        <authorList>
            <person name="Nguyen T.H."/>
            <person name="Li Z."/>
            <person name="Lee Y.-J."/>
            <person name="Ko J."/>
            <person name="Kim S.-G."/>
        </authorList>
    </citation>
    <scope>NUCLEOTIDE SEQUENCE</scope>
    <source>
        <strain evidence="1">KCTC 25031</strain>
    </source>
</reference>
<gene>
    <name evidence="1" type="ORF">K4L44_08830</name>
</gene>
<proteinExistence type="predicted"/>
<dbReference type="Proteomes" id="UP000826212">
    <property type="component" value="Chromosome"/>
</dbReference>
<evidence type="ECO:0000313" key="1">
    <source>
        <dbReference type="EMBL" id="QZE15920.1"/>
    </source>
</evidence>